<dbReference type="InterPro" id="IPR008984">
    <property type="entry name" value="SMAD_FHA_dom_sf"/>
</dbReference>
<feature type="binding site" evidence="4">
    <location>
        <begin position="1056"/>
        <end position="1063"/>
    </location>
    <ligand>
        <name>ATP</name>
        <dbReference type="ChEBI" id="CHEBI:30616"/>
    </ligand>
</feature>
<dbReference type="PROSITE" id="PS50901">
    <property type="entry name" value="FTSK"/>
    <property type="match status" value="2"/>
</dbReference>
<evidence type="ECO:0000259" key="6">
    <source>
        <dbReference type="PROSITE" id="PS50901"/>
    </source>
</evidence>
<dbReference type="RefSeq" id="WP_136372954.1">
    <property type="nucleotide sequence ID" value="NZ_SSOB01000047.1"/>
</dbReference>
<proteinExistence type="predicted"/>
<evidence type="ECO:0000259" key="5">
    <source>
        <dbReference type="PROSITE" id="PS50006"/>
    </source>
</evidence>
<dbReference type="PANTHER" id="PTHR22683:SF1">
    <property type="entry name" value="TYPE VII SECRETION SYSTEM PROTEIN ESSC"/>
    <property type="match status" value="1"/>
</dbReference>
<dbReference type="Pfam" id="PF01580">
    <property type="entry name" value="FtsK_SpoIIIE"/>
    <property type="match status" value="2"/>
</dbReference>
<keyword evidence="1" id="KW-0677">Repeat</keyword>
<evidence type="ECO:0000256" key="1">
    <source>
        <dbReference type="ARBA" id="ARBA00022737"/>
    </source>
</evidence>
<evidence type="ECO:0000313" key="7">
    <source>
        <dbReference type="EMBL" id="THF73921.1"/>
    </source>
</evidence>
<dbReference type="PROSITE" id="PS50006">
    <property type="entry name" value="FHA_DOMAIN"/>
    <property type="match status" value="1"/>
</dbReference>
<reference evidence="7 8" key="1">
    <citation type="submission" date="2019-04" db="EMBL/GenBank/DDBJ databases">
        <title>Cohnella sp. nov. isolated from preserved vegetables.</title>
        <authorList>
            <person name="Lin S.-Y."/>
            <person name="Hung M.-H."/>
            <person name="Young C.-C."/>
        </authorList>
    </citation>
    <scope>NUCLEOTIDE SEQUENCE [LARGE SCALE GENOMIC DNA]</scope>
    <source>
        <strain evidence="7 8">CC-MHH1044</strain>
    </source>
</reference>
<dbReference type="InterPro" id="IPR000253">
    <property type="entry name" value="FHA_dom"/>
</dbReference>
<dbReference type="Pfam" id="PF00498">
    <property type="entry name" value="FHA"/>
    <property type="match status" value="1"/>
</dbReference>
<dbReference type="EMBL" id="SSOB01000047">
    <property type="protein sequence ID" value="THF73921.1"/>
    <property type="molecule type" value="Genomic_DNA"/>
</dbReference>
<dbReference type="Gene3D" id="2.60.200.20">
    <property type="match status" value="1"/>
</dbReference>
<dbReference type="Proteomes" id="UP000310636">
    <property type="component" value="Unassembled WGS sequence"/>
</dbReference>
<dbReference type="InterPro" id="IPR002543">
    <property type="entry name" value="FtsK_dom"/>
</dbReference>
<comment type="caution">
    <text evidence="7">The sequence shown here is derived from an EMBL/GenBank/DDBJ whole genome shotgun (WGS) entry which is preliminary data.</text>
</comment>
<dbReference type="InterPro" id="IPR027417">
    <property type="entry name" value="P-loop_NTPase"/>
</dbReference>
<dbReference type="SUPFAM" id="SSF49879">
    <property type="entry name" value="SMAD/FHA domain"/>
    <property type="match status" value="1"/>
</dbReference>
<gene>
    <name evidence="7" type="primary">essC</name>
    <name evidence="7" type="ORF">E6C55_27000</name>
</gene>
<dbReference type="OrthoDB" id="9807790at2"/>
<dbReference type="GO" id="GO:0003677">
    <property type="term" value="F:DNA binding"/>
    <property type="evidence" value="ECO:0007669"/>
    <property type="project" value="InterPro"/>
</dbReference>
<evidence type="ECO:0000256" key="3">
    <source>
        <dbReference type="ARBA" id="ARBA00022840"/>
    </source>
</evidence>
<protein>
    <submittedName>
        <fullName evidence="7">Type VII secretion protein EssC</fullName>
    </submittedName>
</protein>
<evidence type="ECO:0000256" key="2">
    <source>
        <dbReference type="ARBA" id="ARBA00022741"/>
    </source>
</evidence>
<feature type="binding site" evidence="4">
    <location>
        <begin position="711"/>
        <end position="718"/>
    </location>
    <ligand>
        <name>ATP</name>
        <dbReference type="ChEBI" id="CHEBI:30616"/>
    </ligand>
</feature>
<dbReference type="GO" id="GO:0005524">
    <property type="term" value="F:ATP binding"/>
    <property type="evidence" value="ECO:0007669"/>
    <property type="project" value="UniProtKB-UniRule"/>
</dbReference>
<dbReference type="SUPFAM" id="SSF52540">
    <property type="entry name" value="P-loop containing nucleoside triphosphate hydrolases"/>
    <property type="match status" value="2"/>
</dbReference>
<sequence>MQLSLLKDNELYSCVLPDKQRGQYWVTQRNEQGFEEQVIGVEGIAGRWILKSNRNAYIQDVNKRRVKELAVEAPCFYSIFLRNSKQTVWIYAEPVSDDRKIVNKYVLPDQGKLTIGRSDDCDIRFGNRYVSSKHAELLLSSSGLTVQDLGSANGTFVNGFRVQRKELRPGDIIYVIGLKIIVGQGFIAINNPDGQMNCKPQLLRPYAKQMPLPYDEEEELSREGASSRIFYRSPRFRRDISRAELKIDPPPAPASPDQTPLLLMLGPSVTMGLSAAVMGVFSVQNVLSRGGSLGSATPTIAMSLSMLLGTLLWPILTRKYDRKKRAERESRRQSKYRDYIEQIRQEIADEAVHQSRILHENHVTVDDCVTRIRLRQRNLWERTRGQNDFLTVRLGLGQLPLDAEIHYPEKRFMLDDDNLQEELYKLAEEPKVLQQVPVTLSLAEDWVSGFIGNRSNVVDLVKGIILQLIALHSYDELKLVFLFDNSEQEVWDFVKWLPHSWNNDRSVRLLATTPSEVKELSSCLEKEVAKRETSRSGEEAKESGPYYVLFMMNKSLASKFDVLHTLYKQKKNIGFSVVHLYDELKNVPKESSMVVEFGGGASKLYDKDDITGKHIAFQPDFYLKQNERDLAVSLANTELDSAASSYALPNMLTFLDLFEVGKIEHLNALTRWKENDPTVSLETAIGVDPTGERFKLDLHERFHGPHGLIAGMTGSGKSEFIMTFILSLAVNYHPYEVAFILIDYKGGGMANAFTSLPHLAGTITNLDGAAVKRSLVSIQSELKRRQSIFGETSKRVGISNIDIYKYQKLYREGQVTEPLQHLFIISDEFAELKTQQPEFMEQLVSAARIGRSLGVHLILATQKPSGVVDDQIWSNSKFRICLKVQEKADSMDVIKRPDAAELSVTGRYYVQVGFNELFELGQSAWGGAPYYSSDRTEKPKEEGIKVIDNLGRVVKEVRIDRNKNAIKNPPKQIDEINKYLSGIAEEEGIRIRPLWMEPIPALIYVDELRAKYKATATASGPAVLNPVIGEVDDPANQRQFAMTLPLTQEGNVIVYGAAGNGKTTFVTTAICALMNEHTPAQLNFYLLDFGSETLRSFAKAPHVGDVLLSHETEKVNNLFKLLFGEIDRRKKLFADYGGDFSSYIRATGEDLASIVVVIHNYASFTEIYDDKDEAMAYLTREGLKYGIYFILTASNTGAVRYRLLQNFKQLFVLQLNDPADYSGVLGHVDGVYPSKFKGRGIYKTDTVYEFQIAHAVHDIENTFESIRQWCSDYAQSWKHTGASRIPILPERVDLDYLAERIKLEQEPRLPVGVEKSSLSLAYYPFRQSYISLVLSQNNDNPDFIRGIEEVIAAQGSSEIVALDPERQTVSELEQKVAGLFYTLVARNNEYKDALERGDPPPSFGQLSCLIYSLSGVLSVISGDCQDKLKVLLEKGIAAYRVSVILCDSASKLSSCSYENWFKANVSTSDGIWLGNGIADQYQLKLAKTTSELYQEIGDEFGYVVVKGKPILIKLLSLRASEKEAALVG</sequence>
<keyword evidence="8" id="KW-1185">Reference proteome</keyword>
<feature type="domain" description="FtsK" evidence="6">
    <location>
        <begin position="691"/>
        <end position="891"/>
    </location>
</feature>
<dbReference type="NCBIfam" id="TIGR03928">
    <property type="entry name" value="T7_EssCb_Firm"/>
    <property type="match status" value="1"/>
</dbReference>
<keyword evidence="3 4" id="KW-0067">ATP-binding</keyword>
<feature type="domain" description="FHA" evidence="5">
    <location>
        <begin position="113"/>
        <end position="162"/>
    </location>
</feature>
<organism evidence="7 8">
    <name type="scientific">Cohnella fermenti</name>
    <dbReference type="NCBI Taxonomy" id="2565925"/>
    <lineage>
        <taxon>Bacteria</taxon>
        <taxon>Bacillati</taxon>
        <taxon>Bacillota</taxon>
        <taxon>Bacilli</taxon>
        <taxon>Bacillales</taxon>
        <taxon>Paenibacillaceae</taxon>
        <taxon>Cohnella</taxon>
    </lineage>
</organism>
<dbReference type="Gene3D" id="3.40.50.300">
    <property type="entry name" value="P-loop containing nucleotide triphosphate hydrolases"/>
    <property type="match status" value="2"/>
</dbReference>
<accession>A0A4S4BHV6</accession>
<dbReference type="InterPro" id="IPR023839">
    <property type="entry name" value="Firmicutes_EssC_C"/>
</dbReference>
<feature type="domain" description="FtsK" evidence="6">
    <location>
        <begin position="1037"/>
        <end position="1222"/>
    </location>
</feature>
<evidence type="ECO:0000313" key="8">
    <source>
        <dbReference type="Proteomes" id="UP000310636"/>
    </source>
</evidence>
<evidence type="ECO:0000256" key="4">
    <source>
        <dbReference type="PROSITE-ProRule" id="PRU00289"/>
    </source>
</evidence>
<dbReference type="CDD" id="cd00060">
    <property type="entry name" value="FHA"/>
    <property type="match status" value="1"/>
</dbReference>
<dbReference type="SMART" id="SM00240">
    <property type="entry name" value="FHA"/>
    <property type="match status" value="1"/>
</dbReference>
<dbReference type="PANTHER" id="PTHR22683">
    <property type="entry name" value="SPORULATION PROTEIN RELATED"/>
    <property type="match status" value="1"/>
</dbReference>
<dbReference type="InterPro" id="IPR050206">
    <property type="entry name" value="FtsK/SpoIIIE/SftA"/>
</dbReference>
<name>A0A4S4BHV6_9BACL</name>
<keyword evidence="2 4" id="KW-0547">Nucleotide-binding</keyword>